<evidence type="ECO:0000256" key="2">
    <source>
        <dbReference type="ARBA" id="ARBA00018928"/>
    </source>
</evidence>
<feature type="domain" description="Exportin-T C-terminal" evidence="12">
    <location>
        <begin position="325"/>
        <end position="963"/>
    </location>
</feature>
<dbReference type="PANTHER" id="PTHR15952">
    <property type="entry name" value="EXPORTIN-T/LOS1"/>
    <property type="match status" value="1"/>
</dbReference>
<reference evidence="13 14" key="1">
    <citation type="journal article" date="2023" name="Hortic Res">
        <title>Pangenome of water caltrop reveals structural variations and asymmetric subgenome divergence after allopolyploidization.</title>
        <authorList>
            <person name="Zhang X."/>
            <person name="Chen Y."/>
            <person name="Wang L."/>
            <person name="Yuan Y."/>
            <person name="Fang M."/>
            <person name="Shi L."/>
            <person name="Lu R."/>
            <person name="Comes H.P."/>
            <person name="Ma Y."/>
            <person name="Chen Y."/>
            <person name="Huang G."/>
            <person name="Zhou Y."/>
            <person name="Zheng Z."/>
            <person name="Qiu Y."/>
        </authorList>
    </citation>
    <scope>NUCLEOTIDE SEQUENCE [LARGE SCALE GENOMIC DNA]</scope>
    <source>
        <tissue evidence="13">Roots</tissue>
    </source>
</reference>
<evidence type="ECO:0000256" key="8">
    <source>
        <dbReference type="ARBA" id="ARBA00029784"/>
    </source>
</evidence>
<keyword evidence="5 10" id="KW-0820">tRNA-binding</keyword>
<dbReference type="EMBL" id="JAXIOK010000002">
    <property type="protein sequence ID" value="KAK4778065.1"/>
    <property type="molecule type" value="Genomic_DNA"/>
</dbReference>
<evidence type="ECO:0000256" key="9">
    <source>
        <dbReference type="ARBA" id="ARBA00032199"/>
    </source>
</evidence>
<evidence type="ECO:0000313" key="13">
    <source>
        <dbReference type="EMBL" id="KAK4778065.1"/>
    </source>
</evidence>
<evidence type="ECO:0000313" key="14">
    <source>
        <dbReference type="Proteomes" id="UP001345219"/>
    </source>
</evidence>
<keyword evidence="6 10" id="KW-0694">RNA-binding</keyword>
<name>A0AAN7L3Q8_9MYRT</name>
<dbReference type="GO" id="GO:0000049">
    <property type="term" value="F:tRNA binding"/>
    <property type="evidence" value="ECO:0007669"/>
    <property type="project" value="UniProtKB-UniRule"/>
</dbReference>
<dbReference type="AlphaFoldDB" id="A0AAN7L3Q8"/>
<feature type="domain" description="Exportin-1/Importin-beta-like" evidence="11">
    <location>
        <begin position="110"/>
        <end position="263"/>
    </location>
</feature>
<dbReference type="GO" id="GO:0016363">
    <property type="term" value="C:nuclear matrix"/>
    <property type="evidence" value="ECO:0007669"/>
    <property type="project" value="TreeGrafter"/>
</dbReference>
<keyword evidence="14" id="KW-1185">Reference proteome</keyword>
<gene>
    <name evidence="13" type="ORF">SAY87_018252</name>
</gene>
<dbReference type="Pfam" id="PF08389">
    <property type="entry name" value="Xpo1"/>
    <property type="match status" value="1"/>
</dbReference>
<organism evidence="13 14">
    <name type="scientific">Trapa incisa</name>
    <dbReference type="NCBI Taxonomy" id="236973"/>
    <lineage>
        <taxon>Eukaryota</taxon>
        <taxon>Viridiplantae</taxon>
        <taxon>Streptophyta</taxon>
        <taxon>Embryophyta</taxon>
        <taxon>Tracheophyta</taxon>
        <taxon>Spermatophyta</taxon>
        <taxon>Magnoliopsida</taxon>
        <taxon>eudicotyledons</taxon>
        <taxon>Gunneridae</taxon>
        <taxon>Pentapetalae</taxon>
        <taxon>rosids</taxon>
        <taxon>malvids</taxon>
        <taxon>Myrtales</taxon>
        <taxon>Lythraceae</taxon>
        <taxon>Trapa</taxon>
    </lineage>
</organism>
<accession>A0AAN7L3Q8</accession>
<sequence length="1009" mass="114323">MDLGSMDPLVEAILISFDESGNIDLGLKSQAVAYCQQIRENPTICRICIEKLRSCMFPQVRFWCLQTLHEVIRVNYSLMGSDEKDYVRNSVLSISFSKDAIVGILGAGAPAFIKNKLAQVIVSFIYFEYPGIWSSVFLDFLQNLNRGTDVIDMFCRILNVLDDELISLDYPRSPEEVAVSTRVKDSMRQQCVSQIVRAWYDTVTLHRDTEPELCSLVLDTMSRYISWIDIGLVANDAFVPLLFDLILLEGLSAQLRCSAAACISAIVLKRMDPQAKLSLLESLQIGRVFGLITSDDPELVSGVAVLLRDYTMEVLECLKRATTEESRSQSVKLLDEVLPSVFYIIQKYEADSGFSIVQLLSSYVSTLKGVPSLNDKELHNIGQILEVIRSQIRYDPAYRDNLDSMDKIGIEEEVQMTDYRKDFLVLLRGVGRVAPDFTLMFIRNALISAVSSSLDRNVEEVEAALSLFYAIGESQNEDLLRCEEGLLSELVPMLLSTRFPCHSHRLVALVYLDIVTRYIKFVQVNIQYISMVLAVFLDERGIHHPNGNVSQRASYLFMRVVKLLKSNLVPFIETILQGLQDAIVRFTNIDYMSKAFTGSEDGSHIFEAIGMLIGMEDVPMEKQSGYLSSLLTPLCQQVASLLSTSKVDREDESVKLAIIQQIIMAINALSKGFSERLVTARRPAIGHMFKKTMDILLEVLVVYPHIEPLRNKVVSFVHRMVDTLGESVFPYLPKALEQLLTESEPAEMVRFLMLINQLICKFNTSVQDIVEEVFPVIAGRFSHMIPMDAVLSGPGTNTEVFRELQELQKIFYTFLHVITMHGLSSVFLSPKGIGFLDQLVQLLLHTSCNHSDPLIRKACVQIFTRLIKDWCIGPHEEKVPGFQKFVIETFATNCCLYSVLDKSFEFRDANTLLLFGEIVLVQKVMYEKFGDDFLIHFVSRGFPTAHCPQNLAEQYCQKLQVLEVVPSLFPVHCEQGKHYNIPDHAYFLDNIHSWMFLKLDDILIKMFTS</sequence>
<dbReference type="InterPro" id="IPR013598">
    <property type="entry name" value="Exportin-1/Importin-b-like"/>
</dbReference>
<evidence type="ECO:0000256" key="1">
    <source>
        <dbReference type="ARBA" id="ARBA00004496"/>
    </source>
</evidence>
<evidence type="ECO:0000256" key="6">
    <source>
        <dbReference type="ARBA" id="ARBA00022884"/>
    </source>
</evidence>
<dbReference type="PANTHER" id="PTHR15952:SF11">
    <property type="entry name" value="EXPORTIN-T"/>
    <property type="match status" value="1"/>
</dbReference>
<dbReference type="Pfam" id="PF19282">
    <property type="entry name" value="Exportin-T"/>
    <property type="match status" value="1"/>
</dbReference>
<comment type="subcellular location">
    <subcellularLocation>
        <location evidence="1 10">Cytoplasm</location>
    </subcellularLocation>
    <subcellularLocation>
        <location evidence="10">Nucleus</location>
    </subcellularLocation>
    <text evidence="10">Shuttles between the nucleus and the cytoplasm.</text>
</comment>
<keyword evidence="3 10" id="KW-0813">Transport</keyword>
<dbReference type="SUPFAM" id="SSF48371">
    <property type="entry name" value="ARM repeat"/>
    <property type="match status" value="1"/>
</dbReference>
<evidence type="ECO:0000256" key="3">
    <source>
        <dbReference type="ARBA" id="ARBA00022448"/>
    </source>
</evidence>
<dbReference type="InterPro" id="IPR011989">
    <property type="entry name" value="ARM-like"/>
</dbReference>
<evidence type="ECO:0000259" key="12">
    <source>
        <dbReference type="Pfam" id="PF19282"/>
    </source>
</evidence>
<comment type="similarity">
    <text evidence="10">Belongs to the exportin family.</text>
</comment>
<comment type="caution">
    <text evidence="13">The sequence shown here is derived from an EMBL/GenBank/DDBJ whole genome shotgun (WGS) entry which is preliminary data.</text>
</comment>
<dbReference type="InterPro" id="IPR040017">
    <property type="entry name" value="XPOT"/>
</dbReference>
<dbReference type="GO" id="GO:0005737">
    <property type="term" value="C:cytoplasm"/>
    <property type="evidence" value="ECO:0007669"/>
    <property type="project" value="UniProtKB-SubCell"/>
</dbReference>
<evidence type="ECO:0000256" key="4">
    <source>
        <dbReference type="ARBA" id="ARBA00022490"/>
    </source>
</evidence>
<dbReference type="GO" id="GO:0071528">
    <property type="term" value="P:tRNA re-export from nucleus"/>
    <property type="evidence" value="ECO:0007669"/>
    <property type="project" value="UniProtKB-UniRule"/>
</dbReference>
<dbReference type="GO" id="GO:0005643">
    <property type="term" value="C:nuclear pore"/>
    <property type="evidence" value="ECO:0007669"/>
    <property type="project" value="TreeGrafter"/>
</dbReference>
<keyword evidence="7 10" id="KW-0539">Nucleus</keyword>
<dbReference type="InterPro" id="IPR045546">
    <property type="entry name" value="Exportin-T_C"/>
</dbReference>
<dbReference type="Proteomes" id="UP001345219">
    <property type="component" value="Chromosome 14"/>
</dbReference>
<comment type="function">
    <text evidence="10">tRNA nucleus export receptor which facilitates tRNA translocation across the nuclear pore complex.</text>
</comment>
<dbReference type="Gene3D" id="1.25.10.10">
    <property type="entry name" value="Leucine-rich Repeat Variant"/>
    <property type="match status" value="1"/>
</dbReference>
<keyword evidence="4 10" id="KW-0963">Cytoplasm</keyword>
<evidence type="ECO:0000256" key="7">
    <source>
        <dbReference type="ARBA" id="ARBA00023242"/>
    </source>
</evidence>
<dbReference type="GO" id="GO:0031267">
    <property type="term" value="F:small GTPase binding"/>
    <property type="evidence" value="ECO:0007669"/>
    <property type="project" value="InterPro"/>
</dbReference>
<evidence type="ECO:0000256" key="10">
    <source>
        <dbReference type="RuleBase" id="RU366037"/>
    </source>
</evidence>
<dbReference type="InterPro" id="IPR016024">
    <property type="entry name" value="ARM-type_fold"/>
</dbReference>
<protein>
    <recommendedName>
        <fullName evidence="2 10">Exportin-T</fullName>
    </recommendedName>
    <alternativeName>
        <fullName evidence="8 10">Exportin(tRNA)</fullName>
    </alternativeName>
    <alternativeName>
        <fullName evidence="9 10">tRNA exportin</fullName>
    </alternativeName>
</protein>
<evidence type="ECO:0000259" key="11">
    <source>
        <dbReference type="Pfam" id="PF08389"/>
    </source>
</evidence>
<proteinExistence type="inferred from homology"/>
<evidence type="ECO:0000256" key="5">
    <source>
        <dbReference type="ARBA" id="ARBA00022555"/>
    </source>
</evidence>